<proteinExistence type="predicted"/>
<feature type="region of interest" description="Disordered" evidence="1">
    <location>
        <begin position="47"/>
        <end position="90"/>
    </location>
</feature>
<evidence type="ECO:0000313" key="2">
    <source>
        <dbReference type="EMBL" id="MDT7013293.1"/>
    </source>
</evidence>
<feature type="compositionally biased region" description="Polar residues" evidence="1">
    <location>
        <begin position="62"/>
        <end position="90"/>
    </location>
</feature>
<accession>A0AAW8W3H5</accession>
<evidence type="ECO:0000256" key="1">
    <source>
        <dbReference type="SAM" id="MobiDB-lite"/>
    </source>
</evidence>
<dbReference type="Proteomes" id="UP001254075">
    <property type="component" value="Unassembled WGS sequence"/>
</dbReference>
<comment type="caution">
    <text evidence="2">The sequence shown here is derived from an EMBL/GenBank/DDBJ whole genome shotgun (WGS) entry which is preliminary data.</text>
</comment>
<name>A0AAW8W3H5_9LACO</name>
<dbReference type="EMBL" id="JAVLAM010000001">
    <property type="protein sequence ID" value="MDT7013293.1"/>
    <property type="molecule type" value="Genomic_DNA"/>
</dbReference>
<dbReference type="AlphaFoldDB" id="A0AAW8W3H5"/>
<evidence type="ECO:0008006" key="4">
    <source>
        <dbReference type="Google" id="ProtNLM"/>
    </source>
</evidence>
<reference evidence="2" key="1">
    <citation type="submission" date="2023-08" db="EMBL/GenBank/DDBJ databases">
        <authorList>
            <person name="Page C.A."/>
            <person name="Perez-Diaz I.M."/>
        </authorList>
    </citation>
    <scope>NUCLEOTIDE SEQUENCE</scope>
    <source>
        <strain evidence="2">3.8.38</strain>
    </source>
</reference>
<sequence length="90" mass="9648">MKKLIREVGGLLVGFVAGFLLFGMQPTQTRSTVTGSVVQPASGQTAVQLDSQTGKKGHVEMKTQTTTSQAGKTVSRETSTFQQQQPARNH</sequence>
<dbReference type="RefSeq" id="WP_313844481.1">
    <property type="nucleotide sequence ID" value="NZ_JAVLAM010000001.1"/>
</dbReference>
<gene>
    <name evidence="2" type="ORF">RI532_02470</name>
</gene>
<evidence type="ECO:0000313" key="3">
    <source>
        <dbReference type="Proteomes" id="UP001254075"/>
    </source>
</evidence>
<organism evidence="2 3">
    <name type="scientific">Levilactobacillus namurensis</name>
    <dbReference type="NCBI Taxonomy" id="380393"/>
    <lineage>
        <taxon>Bacteria</taxon>
        <taxon>Bacillati</taxon>
        <taxon>Bacillota</taxon>
        <taxon>Bacilli</taxon>
        <taxon>Lactobacillales</taxon>
        <taxon>Lactobacillaceae</taxon>
        <taxon>Levilactobacillus</taxon>
    </lineage>
</organism>
<protein>
    <recommendedName>
        <fullName evidence="4">Extracellular protein</fullName>
    </recommendedName>
</protein>